<dbReference type="Proteomes" id="UP001642406">
    <property type="component" value="Unassembled WGS sequence"/>
</dbReference>
<keyword evidence="2" id="KW-0521">NADP</keyword>
<proteinExistence type="inferred from homology"/>
<evidence type="ECO:0000313" key="4">
    <source>
        <dbReference type="EMBL" id="CAK7216219.1"/>
    </source>
</evidence>
<gene>
    <name evidence="4" type="ORF">SBRCBS47491_002747</name>
</gene>
<dbReference type="InterPro" id="IPR036291">
    <property type="entry name" value="NAD(P)-bd_dom_sf"/>
</dbReference>
<sequence>MVSFEPARDIPSLAGKVILVTGGNAGIGKATIRALAKHDPARIYLCGRRHDACERIAKELRAETHCDGIVVLDLDLNSLESVKKAAATFLEKENRLDLLFLNAGVANTAHALTKEGYETQFGINHVGHALLTQLLMPVLLRTQAQPGGDVRVVVTSSNAAFTTMLLPSGGLDLKAMRKADAYSTMMLYAHSKLANALFAIKLARQYPSLSVTVLHPGVVKSEIWGKGAGGLVSMLLRPLMMAMWVNIDEGAKTQLWCATAPRAQPTKGTTKPTGVVSGAFYQPTGKLVPYKGATAKQELVEELWTWTNDELAKHGGPGWASE</sequence>
<name>A0ABP0B9G5_9PEZI</name>
<evidence type="ECO:0008006" key="6">
    <source>
        <dbReference type="Google" id="ProtNLM"/>
    </source>
</evidence>
<dbReference type="PANTHER" id="PTHR24320:SF282">
    <property type="entry name" value="WW DOMAIN-CONTAINING OXIDOREDUCTASE"/>
    <property type="match status" value="1"/>
</dbReference>
<dbReference type="PANTHER" id="PTHR24320">
    <property type="entry name" value="RETINOL DEHYDROGENASE"/>
    <property type="match status" value="1"/>
</dbReference>
<dbReference type="InterPro" id="IPR002347">
    <property type="entry name" value="SDR_fam"/>
</dbReference>
<organism evidence="4 5">
    <name type="scientific">Sporothrix bragantina</name>
    <dbReference type="NCBI Taxonomy" id="671064"/>
    <lineage>
        <taxon>Eukaryota</taxon>
        <taxon>Fungi</taxon>
        <taxon>Dikarya</taxon>
        <taxon>Ascomycota</taxon>
        <taxon>Pezizomycotina</taxon>
        <taxon>Sordariomycetes</taxon>
        <taxon>Sordariomycetidae</taxon>
        <taxon>Ophiostomatales</taxon>
        <taxon>Ophiostomataceae</taxon>
        <taxon>Sporothrix</taxon>
    </lineage>
</organism>
<comment type="similarity">
    <text evidence="1">Belongs to the short-chain dehydrogenases/reductases (SDR) family.</text>
</comment>
<dbReference type="Pfam" id="PF00106">
    <property type="entry name" value="adh_short"/>
    <property type="match status" value="1"/>
</dbReference>
<evidence type="ECO:0000256" key="2">
    <source>
        <dbReference type="ARBA" id="ARBA00022857"/>
    </source>
</evidence>
<evidence type="ECO:0000256" key="1">
    <source>
        <dbReference type="ARBA" id="ARBA00006484"/>
    </source>
</evidence>
<evidence type="ECO:0000313" key="5">
    <source>
        <dbReference type="Proteomes" id="UP001642406"/>
    </source>
</evidence>
<dbReference type="PRINTS" id="PR00081">
    <property type="entry name" value="GDHRDH"/>
</dbReference>
<comment type="caution">
    <text evidence="4">The sequence shown here is derived from an EMBL/GenBank/DDBJ whole genome shotgun (WGS) entry which is preliminary data.</text>
</comment>
<reference evidence="4 5" key="1">
    <citation type="submission" date="2024-01" db="EMBL/GenBank/DDBJ databases">
        <authorList>
            <person name="Allen C."/>
            <person name="Tagirdzhanova G."/>
        </authorList>
    </citation>
    <scope>NUCLEOTIDE SEQUENCE [LARGE SCALE GENOMIC DNA]</scope>
</reference>
<keyword evidence="3" id="KW-0560">Oxidoreductase</keyword>
<dbReference type="Gene3D" id="3.40.50.720">
    <property type="entry name" value="NAD(P)-binding Rossmann-like Domain"/>
    <property type="match status" value="1"/>
</dbReference>
<keyword evidence="5" id="KW-1185">Reference proteome</keyword>
<dbReference type="EMBL" id="CAWUHC010000017">
    <property type="protein sequence ID" value="CAK7216219.1"/>
    <property type="molecule type" value="Genomic_DNA"/>
</dbReference>
<evidence type="ECO:0000256" key="3">
    <source>
        <dbReference type="ARBA" id="ARBA00023002"/>
    </source>
</evidence>
<dbReference type="SUPFAM" id="SSF51735">
    <property type="entry name" value="NAD(P)-binding Rossmann-fold domains"/>
    <property type="match status" value="1"/>
</dbReference>
<accession>A0ABP0B9G5</accession>
<protein>
    <recommendedName>
        <fullName evidence="6">NAD(P)-binding protein</fullName>
    </recommendedName>
</protein>